<evidence type="ECO:0000313" key="2">
    <source>
        <dbReference type="EMBL" id="GAA4851787.1"/>
    </source>
</evidence>
<keyword evidence="1" id="KW-0472">Membrane</keyword>
<proteinExistence type="predicted"/>
<accession>A0ABP9DR24</accession>
<dbReference type="EMBL" id="BAABJX010000068">
    <property type="protein sequence ID" value="GAA4851787.1"/>
    <property type="molecule type" value="Genomic_DNA"/>
</dbReference>
<comment type="caution">
    <text evidence="2">The sequence shown here is derived from an EMBL/GenBank/DDBJ whole genome shotgun (WGS) entry which is preliminary data.</text>
</comment>
<name>A0ABP9DR24_9BACT</name>
<keyword evidence="3" id="KW-1185">Reference proteome</keyword>
<sequence length="114" mass="13651">MRNINTTIGYIILSERYLTGQMDTREATYFQEELKRNDMLKDDLMLLIDYYAKLKDDRALKDYHYSPRERRSIRYIVSKVIVNKDKYLKNKMFSWALGLSHLTMLVALGMLIFL</sequence>
<reference evidence="3" key="1">
    <citation type="journal article" date="2019" name="Int. J. Syst. Evol. Microbiol.">
        <title>The Global Catalogue of Microorganisms (GCM) 10K type strain sequencing project: providing services to taxonomists for standard genome sequencing and annotation.</title>
        <authorList>
            <consortium name="The Broad Institute Genomics Platform"/>
            <consortium name="The Broad Institute Genome Sequencing Center for Infectious Disease"/>
            <person name="Wu L."/>
            <person name="Ma J."/>
        </authorList>
    </citation>
    <scope>NUCLEOTIDE SEQUENCE [LARGE SCALE GENOMIC DNA]</scope>
    <source>
        <strain evidence="3">JCM 18326</strain>
    </source>
</reference>
<evidence type="ECO:0000256" key="1">
    <source>
        <dbReference type="SAM" id="Phobius"/>
    </source>
</evidence>
<gene>
    <name evidence="2" type="ORF">GCM10023331_40460</name>
</gene>
<dbReference type="RefSeq" id="WP_345375191.1">
    <property type="nucleotide sequence ID" value="NZ_BAABJX010000068.1"/>
</dbReference>
<protein>
    <submittedName>
        <fullName evidence="2">Uncharacterized protein</fullName>
    </submittedName>
</protein>
<dbReference type="Proteomes" id="UP001500298">
    <property type="component" value="Unassembled WGS sequence"/>
</dbReference>
<keyword evidence="1" id="KW-1133">Transmembrane helix</keyword>
<keyword evidence="1" id="KW-0812">Transmembrane</keyword>
<organism evidence="2 3">
    <name type="scientific">Algivirga pacifica</name>
    <dbReference type="NCBI Taxonomy" id="1162670"/>
    <lineage>
        <taxon>Bacteria</taxon>
        <taxon>Pseudomonadati</taxon>
        <taxon>Bacteroidota</taxon>
        <taxon>Cytophagia</taxon>
        <taxon>Cytophagales</taxon>
        <taxon>Flammeovirgaceae</taxon>
        <taxon>Algivirga</taxon>
    </lineage>
</organism>
<evidence type="ECO:0000313" key="3">
    <source>
        <dbReference type="Proteomes" id="UP001500298"/>
    </source>
</evidence>
<feature type="transmembrane region" description="Helical" evidence="1">
    <location>
        <begin position="93"/>
        <end position="113"/>
    </location>
</feature>